<dbReference type="Gene3D" id="1.20.950.20">
    <property type="entry name" value="Transmembrane di-heme cytochromes, Chain C"/>
    <property type="match status" value="1"/>
</dbReference>
<dbReference type="EMBL" id="FMVW01000016">
    <property type="protein sequence ID" value="SCZ46591.1"/>
    <property type="molecule type" value="Genomic_DNA"/>
</dbReference>
<evidence type="ECO:0000256" key="4">
    <source>
        <dbReference type="ARBA" id="ARBA00022989"/>
    </source>
</evidence>
<evidence type="ECO:0000256" key="3">
    <source>
        <dbReference type="ARBA" id="ARBA00022692"/>
    </source>
</evidence>
<keyword evidence="3 6" id="KW-0812">Transmembrane</keyword>
<dbReference type="InterPro" id="IPR051542">
    <property type="entry name" value="Hydrogenase_cytochrome"/>
</dbReference>
<organism evidence="8 9">
    <name type="scientific">Afifella marina DSM 2698</name>
    <dbReference type="NCBI Taxonomy" id="1120955"/>
    <lineage>
        <taxon>Bacteria</taxon>
        <taxon>Pseudomonadati</taxon>
        <taxon>Pseudomonadota</taxon>
        <taxon>Alphaproteobacteria</taxon>
        <taxon>Hyphomicrobiales</taxon>
        <taxon>Afifellaceae</taxon>
        <taxon>Afifella</taxon>
    </lineage>
</organism>
<dbReference type="PANTHER" id="PTHR30485">
    <property type="entry name" value="NI/FE-HYDROGENASE 1 B-TYPE CYTOCHROME SUBUNIT"/>
    <property type="match status" value="1"/>
</dbReference>
<keyword evidence="9" id="KW-1185">Reference proteome</keyword>
<dbReference type="InterPro" id="IPR011577">
    <property type="entry name" value="Cyt_b561_bac/Ni-Hgenase"/>
</dbReference>
<dbReference type="GO" id="GO:0020037">
    <property type="term" value="F:heme binding"/>
    <property type="evidence" value="ECO:0007669"/>
    <property type="project" value="TreeGrafter"/>
</dbReference>
<comment type="subcellular location">
    <subcellularLocation>
        <location evidence="1">Cell membrane</location>
        <topology evidence="1">Multi-pass membrane protein</topology>
    </subcellularLocation>
</comment>
<keyword evidence="4 6" id="KW-1133">Transmembrane helix</keyword>
<dbReference type="Pfam" id="PF01292">
    <property type="entry name" value="Ni_hydr_CYTB"/>
    <property type="match status" value="1"/>
</dbReference>
<evidence type="ECO:0000313" key="9">
    <source>
        <dbReference type="Proteomes" id="UP000199347"/>
    </source>
</evidence>
<dbReference type="GO" id="GO:0022904">
    <property type="term" value="P:respiratory electron transport chain"/>
    <property type="evidence" value="ECO:0007669"/>
    <property type="project" value="InterPro"/>
</dbReference>
<gene>
    <name evidence="8" type="ORF">SAMN03080610_03694</name>
</gene>
<evidence type="ECO:0000256" key="1">
    <source>
        <dbReference type="ARBA" id="ARBA00004651"/>
    </source>
</evidence>
<evidence type="ECO:0000313" key="8">
    <source>
        <dbReference type="EMBL" id="SCZ46591.1"/>
    </source>
</evidence>
<dbReference type="InterPro" id="IPR016174">
    <property type="entry name" value="Di-haem_cyt_TM"/>
</dbReference>
<keyword evidence="5 6" id="KW-0472">Membrane</keyword>
<evidence type="ECO:0000259" key="7">
    <source>
        <dbReference type="Pfam" id="PF01292"/>
    </source>
</evidence>
<evidence type="ECO:0000256" key="5">
    <source>
        <dbReference type="ARBA" id="ARBA00023136"/>
    </source>
</evidence>
<reference evidence="8 9" key="1">
    <citation type="submission" date="2016-10" db="EMBL/GenBank/DDBJ databases">
        <authorList>
            <person name="de Groot N.N."/>
        </authorList>
    </citation>
    <scope>NUCLEOTIDE SEQUENCE [LARGE SCALE GENOMIC DNA]</scope>
    <source>
        <strain evidence="8 9">DSM 2698</strain>
    </source>
</reference>
<dbReference type="GO" id="GO:0005886">
    <property type="term" value="C:plasma membrane"/>
    <property type="evidence" value="ECO:0007669"/>
    <property type="project" value="UniProtKB-SubCell"/>
</dbReference>
<dbReference type="PANTHER" id="PTHR30485:SF1">
    <property type="entry name" value="CYTOCHROME YDHU-RELATED"/>
    <property type="match status" value="1"/>
</dbReference>
<evidence type="ECO:0000256" key="2">
    <source>
        <dbReference type="ARBA" id="ARBA00022475"/>
    </source>
</evidence>
<dbReference type="GO" id="GO:0009055">
    <property type="term" value="F:electron transfer activity"/>
    <property type="evidence" value="ECO:0007669"/>
    <property type="project" value="InterPro"/>
</dbReference>
<evidence type="ECO:0000256" key="6">
    <source>
        <dbReference type="SAM" id="Phobius"/>
    </source>
</evidence>
<dbReference type="Proteomes" id="UP000199347">
    <property type="component" value="Unassembled WGS sequence"/>
</dbReference>
<accession>A0A1G5PBZ1</accession>
<feature type="domain" description="Cytochrome b561 bacterial/Ni-hydrogenase" evidence="7">
    <location>
        <begin position="14"/>
        <end position="263"/>
    </location>
</feature>
<feature type="transmembrane region" description="Helical" evidence="6">
    <location>
        <begin position="185"/>
        <end position="209"/>
    </location>
</feature>
<dbReference type="OrthoDB" id="9781740at2"/>
<dbReference type="RefSeq" id="WP_092816635.1">
    <property type="nucleotide sequence ID" value="NZ_FMVW01000016.1"/>
</dbReference>
<feature type="transmembrane region" description="Helical" evidence="6">
    <location>
        <begin position="121"/>
        <end position="145"/>
    </location>
</feature>
<dbReference type="SUPFAM" id="SSF81342">
    <property type="entry name" value="Transmembrane di-heme cytochromes"/>
    <property type="match status" value="1"/>
</dbReference>
<protein>
    <submittedName>
        <fullName evidence="8">Thiosulfate reductase cytochrome b subunit</fullName>
    </submittedName>
</protein>
<proteinExistence type="predicted"/>
<dbReference type="STRING" id="1120955.SAMN03080610_03694"/>
<keyword evidence="2" id="KW-1003">Cell membrane</keyword>
<dbReference type="AlphaFoldDB" id="A0A1G5PBZ1"/>
<feature type="transmembrane region" description="Helical" evidence="6">
    <location>
        <begin position="21"/>
        <end position="41"/>
    </location>
</feature>
<name>A0A1G5PBZ1_AFIMA</name>
<sequence length="276" mass="30863">MPEPAEPQTEIVYRHRWTTRIWHWLNAFCLFFLLASGLQIFNAHPALYLGSQSNFSDSLISMTAMRTGDGSLRGVTEIGSMDFDTTGFLGASREGSGALVARGFPAWATIPSYRDLATGRVVHFFFAWVLVASGLAYVCVSLFNGHFRRDLIPRRGELRTVPRAIGDHLRFRFGREAHYNILQKLSYLVVILGLIPTMVATGLAMSPGMDAALPWLLDIFGGRQSARTLHFMTMSLLVLFFVVHIVMVLAAGPINEMRAIITGRYRVRHEANEEIS</sequence>
<feature type="transmembrane region" description="Helical" evidence="6">
    <location>
        <begin position="229"/>
        <end position="251"/>
    </location>
</feature>